<dbReference type="EMBL" id="BMAC01000561">
    <property type="protein sequence ID" value="GFP99219.1"/>
    <property type="molecule type" value="Genomic_DNA"/>
</dbReference>
<dbReference type="EMBL" id="BMAC01000561">
    <property type="protein sequence ID" value="GFP99221.1"/>
    <property type="molecule type" value="Genomic_DNA"/>
</dbReference>
<dbReference type="Proteomes" id="UP000653305">
    <property type="component" value="Unassembled WGS sequence"/>
</dbReference>
<keyword evidence="3" id="KW-0804">Transcription</keyword>
<dbReference type="InterPro" id="IPR003441">
    <property type="entry name" value="NAC-dom"/>
</dbReference>
<evidence type="ECO:0000313" key="9">
    <source>
        <dbReference type="Proteomes" id="UP000653305"/>
    </source>
</evidence>
<name>A0A830CYI7_9LAMI</name>
<evidence type="ECO:0000256" key="5">
    <source>
        <dbReference type="SAM" id="MobiDB-lite"/>
    </source>
</evidence>
<proteinExistence type="predicted"/>
<evidence type="ECO:0000256" key="4">
    <source>
        <dbReference type="ARBA" id="ARBA00023242"/>
    </source>
</evidence>
<evidence type="ECO:0000313" key="8">
    <source>
        <dbReference type="EMBL" id="GFP99221.1"/>
    </source>
</evidence>
<keyword evidence="4" id="KW-0539">Nucleus</keyword>
<keyword evidence="9" id="KW-1185">Reference proteome</keyword>
<comment type="caution">
    <text evidence="8">The sequence shown here is derived from an EMBL/GenBank/DDBJ whole genome shotgun (WGS) entry which is preliminary data.</text>
</comment>
<keyword evidence="1" id="KW-0805">Transcription regulation</keyword>
<protein>
    <submittedName>
        <fullName evidence="8">Nac transcription factor 29</fullName>
    </submittedName>
</protein>
<reference evidence="8" key="1">
    <citation type="submission" date="2020-07" db="EMBL/GenBank/DDBJ databases">
        <title>Ethylene signaling mediates host invasion by parasitic plants.</title>
        <authorList>
            <person name="Yoshida S."/>
        </authorList>
    </citation>
    <scope>NUCLEOTIDE SEQUENCE</scope>
    <source>
        <strain evidence="8">Okayama</strain>
    </source>
</reference>
<accession>A0A830CYI7</accession>
<feature type="region of interest" description="Disordered" evidence="5">
    <location>
        <begin position="302"/>
        <end position="340"/>
    </location>
</feature>
<dbReference type="SUPFAM" id="SSF101941">
    <property type="entry name" value="NAC domain"/>
    <property type="match status" value="1"/>
</dbReference>
<dbReference type="Gene3D" id="2.170.150.80">
    <property type="entry name" value="NAC domain"/>
    <property type="match status" value="1"/>
</dbReference>
<evidence type="ECO:0000313" key="7">
    <source>
        <dbReference type="EMBL" id="GFP99219.1"/>
    </source>
</evidence>
<evidence type="ECO:0000259" key="6">
    <source>
        <dbReference type="PROSITE" id="PS51005"/>
    </source>
</evidence>
<evidence type="ECO:0000256" key="3">
    <source>
        <dbReference type="ARBA" id="ARBA00023163"/>
    </source>
</evidence>
<dbReference type="OrthoDB" id="1727057at2759"/>
<keyword evidence="2" id="KW-0238">DNA-binding</keyword>
<dbReference type="GO" id="GO:0003677">
    <property type="term" value="F:DNA binding"/>
    <property type="evidence" value="ECO:0007669"/>
    <property type="project" value="UniProtKB-KW"/>
</dbReference>
<dbReference type="PROSITE" id="PS51005">
    <property type="entry name" value="NAC"/>
    <property type="match status" value="1"/>
</dbReference>
<dbReference type="PANTHER" id="PTHR31719">
    <property type="entry name" value="NAC TRANSCRIPTION FACTOR 56"/>
    <property type="match status" value="1"/>
</dbReference>
<organism evidence="8 9">
    <name type="scientific">Phtheirospermum japonicum</name>
    <dbReference type="NCBI Taxonomy" id="374723"/>
    <lineage>
        <taxon>Eukaryota</taxon>
        <taxon>Viridiplantae</taxon>
        <taxon>Streptophyta</taxon>
        <taxon>Embryophyta</taxon>
        <taxon>Tracheophyta</taxon>
        <taxon>Spermatophyta</taxon>
        <taxon>Magnoliopsida</taxon>
        <taxon>eudicotyledons</taxon>
        <taxon>Gunneridae</taxon>
        <taxon>Pentapetalae</taxon>
        <taxon>asterids</taxon>
        <taxon>lamiids</taxon>
        <taxon>Lamiales</taxon>
        <taxon>Orobanchaceae</taxon>
        <taxon>Orobanchaceae incertae sedis</taxon>
        <taxon>Phtheirospermum</taxon>
    </lineage>
</organism>
<dbReference type="Pfam" id="PF02365">
    <property type="entry name" value="NAM"/>
    <property type="match status" value="1"/>
</dbReference>
<sequence length="340" mass="39302">MPTDQELITEYLAKKVNNEPIPVADMCEVNLYEHSPHYLAVNYPQLGDNEQYFFTPRDRKYPNGNRPNRAVGDVGFWKATGADKAIELNGEVIGRKKVLVFYAGKPKPEIAIKTDWIMHEYRLNAPSKSPSSKDMRLQLDDWVLCRIYQKPERSNKKQKDGEEDVNEITENIGALNNNIIINNNNNNAIDQNQDDRGRVMMINGLGDHNEYQQLQPNYYNDGFNQVLPNNLMVAGPSRDMNFYDQTYNFDYEQRLYDKQYQQGMWGDYGIGNQGTNANFRQEYPYGLSGDIKKIVDDFMRDEEGFSNDGATQNGDGEQFGDKKREKNRDGEQVGDKRREK</sequence>
<dbReference type="AlphaFoldDB" id="A0A830CYI7"/>
<feature type="domain" description="NAC" evidence="6">
    <location>
        <begin position="1"/>
        <end position="150"/>
    </location>
</feature>
<evidence type="ECO:0000256" key="2">
    <source>
        <dbReference type="ARBA" id="ARBA00023125"/>
    </source>
</evidence>
<dbReference type="GO" id="GO:0006355">
    <property type="term" value="P:regulation of DNA-templated transcription"/>
    <property type="evidence" value="ECO:0007669"/>
    <property type="project" value="InterPro"/>
</dbReference>
<feature type="compositionally biased region" description="Basic and acidic residues" evidence="5">
    <location>
        <begin position="319"/>
        <end position="340"/>
    </location>
</feature>
<dbReference type="PANTHER" id="PTHR31719:SF213">
    <property type="entry name" value="NAC DOMAIN-CONTAINING PROTEIN"/>
    <property type="match status" value="1"/>
</dbReference>
<evidence type="ECO:0000256" key="1">
    <source>
        <dbReference type="ARBA" id="ARBA00023015"/>
    </source>
</evidence>
<dbReference type="InterPro" id="IPR036093">
    <property type="entry name" value="NAC_dom_sf"/>
</dbReference>
<gene>
    <name evidence="7" type="ORF">PHJA_002065800</name>
    <name evidence="8" type="ORF">PHJA_002066000</name>
</gene>